<dbReference type="FunFam" id="3.30.200.20:FF:000010">
    <property type="entry name" value="Serine/threonine-protein kinase WNK1 isoform 2"/>
    <property type="match status" value="1"/>
</dbReference>
<keyword evidence="3" id="KW-0723">Serine/threonine-protein kinase</keyword>
<dbReference type="EMBL" id="SWLE01000008">
    <property type="protein sequence ID" value="TNM97123.1"/>
    <property type="molecule type" value="Genomic_DNA"/>
</dbReference>
<feature type="region of interest" description="Disordered" evidence="11">
    <location>
        <begin position="706"/>
        <end position="808"/>
    </location>
</feature>
<evidence type="ECO:0000256" key="2">
    <source>
        <dbReference type="ARBA" id="ARBA00012513"/>
    </source>
</evidence>
<evidence type="ECO:0000256" key="4">
    <source>
        <dbReference type="ARBA" id="ARBA00022553"/>
    </source>
</evidence>
<evidence type="ECO:0000256" key="5">
    <source>
        <dbReference type="ARBA" id="ARBA00022679"/>
    </source>
</evidence>
<dbReference type="SUPFAM" id="SSF56112">
    <property type="entry name" value="Protein kinase-like (PK-like)"/>
    <property type="match status" value="1"/>
</dbReference>
<gene>
    <name evidence="13" type="ORF">fugu_015279</name>
</gene>
<feature type="compositionally biased region" description="Basic and acidic residues" evidence="11">
    <location>
        <begin position="364"/>
        <end position="376"/>
    </location>
</feature>
<feature type="compositionally biased region" description="Low complexity" evidence="11">
    <location>
        <begin position="1172"/>
        <end position="1181"/>
    </location>
</feature>
<feature type="compositionally biased region" description="Polar residues" evidence="11">
    <location>
        <begin position="714"/>
        <end position="730"/>
    </location>
</feature>
<accession>A0A4Z2BYB3</accession>
<evidence type="ECO:0000256" key="11">
    <source>
        <dbReference type="SAM" id="MobiDB-lite"/>
    </source>
</evidence>
<dbReference type="InterPro" id="IPR056865">
    <property type="entry name" value="CCTL2_WNK"/>
</dbReference>
<evidence type="ECO:0000259" key="12">
    <source>
        <dbReference type="PROSITE" id="PS50011"/>
    </source>
</evidence>
<evidence type="ECO:0000256" key="3">
    <source>
        <dbReference type="ARBA" id="ARBA00022527"/>
    </source>
</evidence>
<feature type="region of interest" description="Disordered" evidence="11">
    <location>
        <begin position="824"/>
        <end position="1065"/>
    </location>
</feature>
<feature type="compositionally biased region" description="Low complexity" evidence="11">
    <location>
        <begin position="659"/>
        <end position="691"/>
    </location>
</feature>
<keyword evidence="6" id="KW-0547">Nucleotide-binding</keyword>
<feature type="region of interest" description="Disordered" evidence="11">
    <location>
        <begin position="646"/>
        <end position="691"/>
    </location>
</feature>
<proteinExistence type="predicted"/>
<dbReference type="Proteomes" id="UP000516260">
    <property type="component" value="Chromosome 16"/>
</dbReference>
<dbReference type="FunFam" id="3.10.20.90:FF:000007">
    <property type="entry name" value="Serine/threonine-protein kinase WNK1 isoform 1"/>
    <property type="match status" value="1"/>
</dbReference>
<feature type="compositionally biased region" description="Low complexity" evidence="11">
    <location>
        <begin position="465"/>
        <end position="482"/>
    </location>
</feature>
<feature type="domain" description="Protein kinase" evidence="12">
    <location>
        <begin position="13"/>
        <end position="271"/>
    </location>
</feature>
<sequence>MQAVASSPDGRFLKFNIEIGRGSFKTVYRGLDTETTVEVAWCELQTFRLNRAERRRFSEEVEMLKALQHPNIVRFFDSWKSSVRGHKCTILVTELMTSGTLKTYLRRFRQMKLKLLQRWSFQILKGLQFLHSRRPPILHRDLKCDNVFITGPSASVKIGDLGLATLKKASFVKSVIGTPEFMAPEMYEEKYDEAVDVYAFGMCILEMATSEYPYSECRNAAQIYRKVTSGTKPDSFYKVKVPELKEIIEGCIRTRSCERFTIQDLLDHRFFREQLGVRVDLAEDDDGSKSALKLWLRMGHNKKLHGKYKDHNAIEFLFEIYKDVPEEVAQEMVVLGFLSEADYKLVAKAIRHRVTAIKHHREKQQRLKDGGPDHAPKTTQPARPDPPSSTCAPAAEILTNQATPTAPGTSSVVSSLSSPMDPGTSDASRRMEANEDDSVSKARSRAKVSGGGGSSSGALDAPETAPSNAAPLSPAPVAQDSPRPQPAPAPPGTWPPSTGPPLPFLRFPTSIAVSQRAEGRAPASASGFSSPADSCASDVTSGLSDGADGPSEKAPRDRSPRAPKQFKRRARSRLRITGVSHLLDRVVECQLQTHDNKVVTFKFDLDGDGPDDIASVMVHRDFILPAERGGFIARMNDIIQRAESMMPQQQPDGAHVAEPDSPTASEAATPSSTGLTRTSSSSSLPDIADSDSSQLKAADFYIDSEATPPVRPLRSQSFHSSTASGHQTTEPLQLQDSAPPSLLLLPPQAPLTVAPPTNNLPRVLSNPSLLRQSPAPPPAPAPAPPPAPPAPPPPPPPPPPAPPLWPPPLFSLANAISLAVSVAHSFRPPPGTSNQGFLPQSPSPTCAPPQATLSPPLSPSLGSTFDPTSPTSFSGPFSPYPPYSAPIPQTAPTPSRQEALPHWALGTTQTPSHQRKESSSLPPHEPAPPTGPSTPSETSGVKEEDSAPHRVTSSSPPPLSPGPEGKQKDFTVGRFQVTPFKAPPTDHSHPRPPHQVMPIPHSPPASSQSESSESSAEEQGQTGGSITSVPSPGHLLGYHDNQRVEQQDRREEEAGEGSADGWATNNQFNQWWNRSAPLISSEESDSDLEEMWAELHELRERHLAEVQNLQANQKQEIEDLYRRMGKVPPPGIVSPAAMLNQRQRRLSKTGNYPPRKNSLQRLDVLPPAGIMRKSPASSSGSPGRGRRGVTFAPKHNSM</sequence>
<evidence type="ECO:0000256" key="7">
    <source>
        <dbReference type="ARBA" id="ARBA00022777"/>
    </source>
</evidence>
<keyword evidence="14" id="KW-1185">Reference proteome</keyword>
<organism evidence="13 14">
    <name type="scientific">Takifugu bimaculatus</name>
    <dbReference type="NCBI Taxonomy" id="433685"/>
    <lineage>
        <taxon>Eukaryota</taxon>
        <taxon>Metazoa</taxon>
        <taxon>Chordata</taxon>
        <taxon>Craniata</taxon>
        <taxon>Vertebrata</taxon>
        <taxon>Euteleostomi</taxon>
        <taxon>Actinopterygii</taxon>
        <taxon>Neopterygii</taxon>
        <taxon>Teleostei</taxon>
        <taxon>Neoteleostei</taxon>
        <taxon>Acanthomorphata</taxon>
        <taxon>Eupercaria</taxon>
        <taxon>Tetraodontiformes</taxon>
        <taxon>Tetradontoidea</taxon>
        <taxon>Tetraodontidae</taxon>
        <taxon>Takifugu</taxon>
    </lineage>
</organism>
<feature type="compositionally biased region" description="Pro residues" evidence="11">
    <location>
        <begin position="878"/>
        <end position="891"/>
    </location>
</feature>
<evidence type="ECO:0000256" key="6">
    <source>
        <dbReference type="ARBA" id="ARBA00022741"/>
    </source>
</evidence>
<dbReference type="PROSITE" id="PS00108">
    <property type="entry name" value="PROTEIN_KINASE_ST"/>
    <property type="match status" value="1"/>
</dbReference>
<keyword evidence="8" id="KW-0067">ATP-binding</keyword>
<feature type="compositionally biased region" description="Basic and acidic residues" evidence="11">
    <location>
        <begin position="1040"/>
        <end position="1052"/>
    </location>
</feature>
<evidence type="ECO:0000256" key="10">
    <source>
        <dbReference type="ARBA" id="ARBA00048679"/>
    </source>
</evidence>
<dbReference type="Pfam" id="PF12202">
    <property type="entry name" value="OSR1_C"/>
    <property type="match status" value="1"/>
</dbReference>
<feature type="region of interest" description="Disordered" evidence="11">
    <location>
        <begin position="357"/>
        <end position="570"/>
    </location>
</feature>
<dbReference type="InterPro" id="IPR000719">
    <property type="entry name" value="Prot_kinase_dom"/>
</dbReference>
<feature type="compositionally biased region" description="Low complexity" evidence="11">
    <location>
        <begin position="521"/>
        <end position="534"/>
    </location>
</feature>
<feature type="compositionally biased region" description="Basic and acidic residues" evidence="11">
    <location>
        <begin position="550"/>
        <end position="560"/>
    </location>
</feature>
<name>A0A4Z2BYB3_9TELE</name>
<dbReference type="GO" id="GO:0004674">
    <property type="term" value="F:protein serine/threonine kinase activity"/>
    <property type="evidence" value="ECO:0007669"/>
    <property type="project" value="UniProtKB-KW"/>
</dbReference>
<feature type="compositionally biased region" description="Polar residues" evidence="11">
    <location>
        <begin position="398"/>
        <end position="409"/>
    </location>
</feature>
<feature type="compositionally biased region" description="Low complexity" evidence="11">
    <location>
        <begin position="853"/>
        <end position="877"/>
    </location>
</feature>
<keyword evidence="4" id="KW-0597">Phosphoprotein</keyword>
<dbReference type="InterPro" id="IPR008271">
    <property type="entry name" value="Ser/Thr_kinase_AS"/>
</dbReference>
<feature type="compositionally biased region" description="Low complexity" evidence="11">
    <location>
        <begin position="1004"/>
        <end position="1019"/>
    </location>
</feature>
<evidence type="ECO:0000313" key="14">
    <source>
        <dbReference type="Proteomes" id="UP000516260"/>
    </source>
</evidence>
<dbReference type="Gene3D" id="3.30.200.20">
    <property type="entry name" value="Phosphorylase Kinase, domain 1"/>
    <property type="match status" value="1"/>
</dbReference>
<evidence type="ECO:0000256" key="8">
    <source>
        <dbReference type="ARBA" id="ARBA00022840"/>
    </source>
</evidence>
<feature type="compositionally biased region" description="Polar residues" evidence="11">
    <location>
        <begin position="757"/>
        <end position="771"/>
    </location>
</feature>
<evidence type="ECO:0000313" key="13">
    <source>
        <dbReference type="EMBL" id="TNM97123.1"/>
    </source>
</evidence>
<evidence type="ECO:0000256" key="9">
    <source>
        <dbReference type="ARBA" id="ARBA00047899"/>
    </source>
</evidence>
<comment type="catalytic activity">
    <reaction evidence="10">
        <text>L-seryl-[protein] + ATP = O-phospho-L-seryl-[protein] + ADP + H(+)</text>
        <dbReference type="Rhea" id="RHEA:17989"/>
        <dbReference type="Rhea" id="RHEA-COMP:9863"/>
        <dbReference type="Rhea" id="RHEA-COMP:11604"/>
        <dbReference type="ChEBI" id="CHEBI:15378"/>
        <dbReference type="ChEBI" id="CHEBI:29999"/>
        <dbReference type="ChEBI" id="CHEBI:30616"/>
        <dbReference type="ChEBI" id="CHEBI:83421"/>
        <dbReference type="ChEBI" id="CHEBI:456216"/>
        <dbReference type="EC" id="2.7.11.1"/>
    </reaction>
</comment>
<keyword evidence="7" id="KW-0418">Kinase</keyword>
<dbReference type="InterPro" id="IPR050588">
    <property type="entry name" value="WNK_Ser-Thr_kinase"/>
</dbReference>
<dbReference type="Pfam" id="PF00069">
    <property type="entry name" value="Pkinase"/>
    <property type="match status" value="1"/>
</dbReference>
<feature type="compositionally biased region" description="Pro residues" evidence="11">
    <location>
        <begin position="774"/>
        <end position="808"/>
    </location>
</feature>
<dbReference type="CDD" id="cd14033">
    <property type="entry name" value="STKc_WNK4"/>
    <property type="match status" value="1"/>
</dbReference>
<protein>
    <recommendedName>
        <fullName evidence="2">non-specific serine/threonine protein kinase</fullName>
        <ecNumber evidence="2">2.7.11.1</ecNumber>
    </recommendedName>
</protein>
<comment type="cofactor">
    <cofactor evidence="1">
        <name>Mg(2+)</name>
        <dbReference type="ChEBI" id="CHEBI:18420"/>
    </cofactor>
</comment>
<comment type="catalytic activity">
    <reaction evidence="9">
        <text>L-threonyl-[protein] + ATP = O-phospho-L-threonyl-[protein] + ADP + H(+)</text>
        <dbReference type="Rhea" id="RHEA:46608"/>
        <dbReference type="Rhea" id="RHEA-COMP:11060"/>
        <dbReference type="Rhea" id="RHEA-COMP:11605"/>
        <dbReference type="ChEBI" id="CHEBI:15378"/>
        <dbReference type="ChEBI" id="CHEBI:30013"/>
        <dbReference type="ChEBI" id="CHEBI:30616"/>
        <dbReference type="ChEBI" id="CHEBI:61977"/>
        <dbReference type="ChEBI" id="CHEBI:456216"/>
        <dbReference type="EC" id="2.7.11.1"/>
    </reaction>
</comment>
<dbReference type="InterPro" id="IPR011009">
    <property type="entry name" value="Kinase-like_dom_sf"/>
</dbReference>
<dbReference type="FunFam" id="1.10.510.10:FF:000006">
    <property type="entry name" value="Serine/threonine-protein kinase WNK1 isoform 2"/>
    <property type="match status" value="1"/>
</dbReference>
<dbReference type="Gene3D" id="1.10.510.10">
    <property type="entry name" value="Transferase(Phosphotransferase) domain 1"/>
    <property type="match status" value="1"/>
</dbReference>
<dbReference type="Pfam" id="PF24889">
    <property type="entry name" value="CCTL2_WNK"/>
    <property type="match status" value="1"/>
</dbReference>
<feature type="compositionally biased region" description="Pro residues" evidence="11">
    <location>
        <begin position="483"/>
        <end position="503"/>
    </location>
</feature>
<dbReference type="InterPro" id="IPR024678">
    <property type="entry name" value="Kinase_OSR1/WNK_CCT"/>
</dbReference>
<reference evidence="13 14" key="1">
    <citation type="submission" date="2019-04" db="EMBL/GenBank/DDBJ databases">
        <title>The sequence and de novo assembly of Takifugu bimaculatus genome using PacBio and Hi-C technologies.</title>
        <authorList>
            <person name="Xu P."/>
            <person name="Liu B."/>
            <person name="Zhou Z."/>
        </authorList>
    </citation>
    <scope>NUCLEOTIDE SEQUENCE [LARGE SCALE GENOMIC DNA]</scope>
    <source>
        <strain evidence="13">TB-2018</strain>
        <tissue evidence="13">Muscle</tissue>
    </source>
</reference>
<feature type="region of interest" description="Disordered" evidence="11">
    <location>
        <begin position="1144"/>
        <end position="1198"/>
    </location>
</feature>
<keyword evidence="5" id="KW-0808">Transferase</keyword>
<dbReference type="SMART" id="SM00220">
    <property type="entry name" value="S_TKc"/>
    <property type="match status" value="1"/>
</dbReference>
<feature type="compositionally biased region" description="Pro residues" evidence="11">
    <location>
        <begin position="923"/>
        <end position="932"/>
    </location>
</feature>
<dbReference type="GO" id="GO:0005524">
    <property type="term" value="F:ATP binding"/>
    <property type="evidence" value="ECO:0007669"/>
    <property type="project" value="UniProtKB-KW"/>
</dbReference>
<evidence type="ECO:0000256" key="1">
    <source>
        <dbReference type="ARBA" id="ARBA00001946"/>
    </source>
</evidence>
<dbReference type="PANTHER" id="PTHR13902">
    <property type="entry name" value="SERINE/THREONINE-PROTEIN KINASE WNK WITH NO LYSINE -RELATED"/>
    <property type="match status" value="1"/>
</dbReference>
<dbReference type="PROSITE" id="PS50011">
    <property type="entry name" value="PROTEIN_KINASE_DOM"/>
    <property type="match status" value="1"/>
</dbReference>
<comment type="caution">
    <text evidence="13">The sequence shown here is derived from an EMBL/GenBank/DDBJ whole genome shotgun (WGS) entry which is preliminary data.</text>
</comment>
<dbReference type="Gene3D" id="3.10.20.90">
    <property type="entry name" value="Phosphatidylinositol 3-kinase Catalytic Subunit, Chain A, domain 1"/>
    <property type="match status" value="2"/>
</dbReference>
<dbReference type="AlphaFoldDB" id="A0A4Z2BYB3"/>
<feature type="compositionally biased region" description="Low complexity" evidence="11">
    <location>
        <begin position="731"/>
        <end position="756"/>
    </location>
</feature>
<dbReference type="EC" id="2.7.11.1" evidence="2"/>